<gene>
    <name evidence="4" type="ORF">ACFSFY_06365</name>
</gene>
<dbReference type="Pfam" id="PF02557">
    <property type="entry name" value="VanY"/>
    <property type="match status" value="1"/>
</dbReference>
<dbReference type="GO" id="GO:0004180">
    <property type="term" value="F:carboxypeptidase activity"/>
    <property type="evidence" value="ECO:0007669"/>
    <property type="project" value="UniProtKB-KW"/>
</dbReference>
<dbReference type="Proteomes" id="UP001597218">
    <property type="component" value="Unassembled WGS sequence"/>
</dbReference>
<feature type="compositionally biased region" description="Acidic residues" evidence="1">
    <location>
        <begin position="74"/>
        <end position="101"/>
    </location>
</feature>
<evidence type="ECO:0000256" key="1">
    <source>
        <dbReference type="SAM" id="MobiDB-lite"/>
    </source>
</evidence>
<feature type="transmembrane region" description="Helical" evidence="2">
    <location>
        <begin position="21"/>
        <end position="42"/>
    </location>
</feature>
<dbReference type="RefSeq" id="WP_381536354.1">
    <property type="nucleotide sequence ID" value="NZ_JBHUGI010000014.1"/>
</dbReference>
<keyword evidence="4" id="KW-0378">Hydrolase</keyword>
<feature type="region of interest" description="Disordered" evidence="1">
    <location>
        <begin position="74"/>
        <end position="112"/>
    </location>
</feature>
<protein>
    <submittedName>
        <fullName evidence="4">D-alanyl-D-alanine carboxypeptidase family protein</fullName>
    </submittedName>
</protein>
<dbReference type="PANTHER" id="PTHR34385:SF1">
    <property type="entry name" value="PEPTIDOGLYCAN L-ALANYL-D-GLUTAMATE ENDOPEPTIDASE CWLK"/>
    <property type="match status" value="1"/>
</dbReference>
<name>A0ABW4SGY7_9BACL</name>
<accession>A0ABW4SGY7</accession>
<sequence length="295" mass="33297">MKRKRKNKHKFRSTKKKSSKKLTIVLFITALLMTGLVVWVAINDWDIEKSFGDIGIQLGLIENKAVEPEPEVEIPLVDDDNAGDLDEDLPVEEPSISDENGEDSKPAPVVDGGGYIEGQELPLQPTYIKNILIANKKYPLPATFAPGESKEAREMFDKMAAEAALSGYKLSAFSTYRSFEYQTGLYNRYVDKEGPEKADRYSARPGYSEHQTGLAFDIGEVNQEKLWLTAEFGESAAGKWLAENAHRYGFIMRYPLGKEDITGYMYESWHFRYVGESIASEIYAEKGTLEEYLES</sequence>
<evidence type="ECO:0000313" key="5">
    <source>
        <dbReference type="Proteomes" id="UP001597218"/>
    </source>
</evidence>
<keyword evidence="5" id="KW-1185">Reference proteome</keyword>
<keyword evidence="2" id="KW-0812">Transmembrane</keyword>
<comment type="caution">
    <text evidence="4">The sequence shown here is derived from an EMBL/GenBank/DDBJ whole genome shotgun (WGS) entry which is preliminary data.</text>
</comment>
<dbReference type="CDD" id="cd14852">
    <property type="entry name" value="LD-carboxypeptidase"/>
    <property type="match status" value="1"/>
</dbReference>
<evidence type="ECO:0000313" key="4">
    <source>
        <dbReference type="EMBL" id="MFD1927689.1"/>
    </source>
</evidence>
<dbReference type="InterPro" id="IPR052179">
    <property type="entry name" value="DD-CPase-like"/>
</dbReference>
<dbReference type="EMBL" id="JBHUGI010000014">
    <property type="protein sequence ID" value="MFD1927689.1"/>
    <property type="molecule type" value="Genomic_DNA"/>
</dbReference>
<dbReference type="InterPro" id="IPR003709">
    <property type="entry name" value="VanY-like_core_dom"/>
</dbReference>
<feature type="domain" description="D-alanyl-D-alanine carboxypeptidase-like core" evidence="3">
    <location>
        <begin position="149"/>
        <end position="275"/>
    </location>
</feature>
<proteinExistence type="predicted"/>
<dbReference type="SUPFAM" id="SSF55166">
    <property type="entry name" value="Hedgehog/DD-peptidase"/>
    <property type="match status" value="1"/>
</dbReference>
<dbReference type="InterPro" id="IPR009045">
    <property type="entry name" value="Zn_M74/Hedgehog-like"/>
</dbReference>
<keyword evidence="4" id="KW-0645">Protease</keyword>
<keyword evidence="4" id="KW-0121">Carboxypeptidase</keyword>
<evidence type="ECO:0000256" key="2">
    <source>
        <dbReference type="SAM" id="Phobius"/>
    </source>
</evidence>
<keyword evidence="2" id="KW-1133">Transmembrane helix</keyword>
<keyword evidence="2" id="KW-0472">Membrane</keyword>
<reference evidence="5" key="1">
    <citation type="journal article" date="2019" name="Int. J. Syst. Evol. Microbiol.">
        <title>The Global Catalogue of Microorganisms (GCM) 10K type strain sequencing project: providing services to taxonomists for standard genome sequencing and annotation.</title>
        <authorList>
            <consortium name="The Broad Institute Genomics Platform"/>
            <consortium name="The Broad Institute Genome Sequencing Center for Infectious Disease"/>
            <person name="Wu L."/>
            <person name="Ma J."/>
        </authorList>
    </citation>
    <scope>NUCLEOTIDE SEQUENCE [LARGE SCALE GENOMIC DNA]</scope>
    <source>
        <strain evidence="5">CGMCC 4.7177</strain>
    </source>
</reference>
<dbReference type="Gene3D" id="3.30.1380.10">
    <property type="match status" value="1"/>
</dbReference>
<dbReference type="PANTHER" id="PTHR34385">
    <property type="entry name" value="D-ALANYL-D-ALANINE CARBOXYPEPTIDASE"/>
    <property type="match status" value="1"/>
</dbReference>
<dbReference type="InterPro" id="IPR058193">
    <property type="entry name" value="VanY/YodJ_core_dom"/>
</dbReference>
<evidence type="ECO:0000259" key="3">
    <source>
        <dbReference type="Pfam" id="PF02557"/>
    </source>
</evidence>
<organism evidence="4 5">
    <name type="scientific">Sporosarcina siberiensis</name>
    <dbReference type="NCBI Taxonomy" id="1365606"/>
    <lineage>
        <taxon>Bacteria</taxon>
        <taxon>Bacillati</taxon>
        <taxon>Bacillota</taxon>
        <taxon>Bacilli</taxon>
        <taxon>Bacillales</taxon>
        <taxon>Caryophanaceae</taxon>
        <taxon>Sporosarcina</taxon>
    </lineage>
</organism>